<dbReference type="Gene3D" id="1.10.443.10">
    <property type="entry name" value="Intergrase catalytic core"/>
    <property type="match status" value="1"/>
</dbReference>
<dbReference type="GO" id="GO:0006310">
    <property type="term" value="P:DNA recombination"/>
    <property type="evidence" value="ECO:0007669"/>
    <property type="project" value="UniProtKB-KW"/>
</dbReference>
<comment type="caution">
    <text evidence="5">The sequence shown here is derived from an EMBL/GenBank/DDBJ whole genome shotgun (WGS) entry which is preliminary data.</text>
</comment>
<reference evidence="5" key="1">
    <citation type="journal article" date="2021" name="Gut Microbes">
        <title>A synthetic consortium of 100 gut commensals modulates the composition and function in a colon model of the microbiome of elderly subjects.</title>
        <authorList>
            <person name="Perez M."/>
            <person name="Ntemiri A."/>
            <person name="Tan H."/>
            <person name="Harris H.M.B."/>
            <person name="Roager H.M."/>
            <person name="Ribiere C."/>
            <person name="O'Toole P.W."/>
        </authorList>
    </citation>
    <scope>NUCLEOTIDE SEQUENCE</scope>
    <source>
        <strain evidence="5">MCC335</strain>
    </source>
</reference>
<evidence type="ECO:0000313" key="5">
    <source>
        <dbReference type="EMBL" id="MBT9812731.1"/>
    </source>
</evidence>
<evidence type="ECO:0000256" key="1">
    <source>
        <dbReference type="ARBA" id="ARBA00008857"/>
    </source>
</evidence>
<keyword evidence="3" id="KW-0233">DNA recombination</keyword>
<comment type="similarity">
    <text evidence="1">Belongs to the 'phage' integrase family.</text>
</comment>
<keyword evidence="2" id="KW-0238">DNA-binding</keyword>
<gene>
    <name evidence="5" type="ORF">GPL26_24340</name>
</gene>
<feature type="domain" description="Tyr recombinase" evidence="4">
    <location>
        <begin position="206"/>
        <end position="402"/>
    </location>
</feature>
<proteinExistence type="inferred from homology"/>
<accession>A0AA41FJ41</accession>
<dbReference type="Proteomes" id="UP000708338">
    <property type="component" value="Unassembled WGS sequence"/>
</dbReference>
<dbReference type="InterPro" id="IPR050090">
    <property type="entry name" value="Tyrosine_recombinase_XerCD"/>
</dbReference>
<dbReference type="InterPro" id="IPR010998">
    <property type="entry name" value="Integrase_recombinase_N"/>
</dbReference>
<dbReference type="Gene3D" id="1.10.150.130">
    <property type="match status" value="1"/>
</dbReference>
<protein>
    <submittedName>
        <fullName evidence="5">Tyrosine-type recombinase/integrase</fullName>
    </submittedName>
</protein>
<evidence type="ECO:0000259" key="4">
    <source>
        <dbReference type="PROSITE" id="PS51898"/>
    </source>
</evidence>
<name>A0AA41FJ41_9FIRM</name>
<dbReference type="PANTHER" id="PTHR30349">
    <property type="entry name" value="PHAGE INTEGRASE-RELATED"/>
    <property type="match status" value="1"/>
</dbReference>
<dbReference type="GO" id="GO:0003677">
    <property type="term" value="F:DNA binding"/>
    <property type="evidence" value="ECO:0007669"/>
    <property type="project" value="UniProtKB-KW"/>
</dbReference>
<evidence type="ECO:0000256" key="3">
    <source>
        <dbReference type="ARBA" id="ARBA00023172"/>
    </source>
</evidence>
<evidence type="ECO:0000256" key="2">
    <source>
        <dbReference type="ARBA" id="ARBA00023125"/>
    </source>
</evidence>
<dbReference type="SUPFAM" id="SSF56349">
    <property type="entry name" value="DNA breaking-rejoining enzymes"/>
    <property type="match status" value="1"/>
</dbReference>
<dbReference type="Pfam" id="PF00589">
    <property type="entry name" value="Phage_integrase"/>
    <property type="match status" value="1"/>
</dbReference>
<dbReference type="EMBL" id="WQPS01000065">
    <property type="protein sequence ID" value="MBT9812731.1"/>
    <property type="molecule type" value="Genomic_DNA"/>
</dbReference>
<dbReference type="InterPro" id="IPR013762">
    <property type="entry name" value="Integrase-like_cat_sf"/>
</dbReference>
<dbReference type="RefSeq" id="WP_215630338.1">
    <property type="nucleotide sequence ID" value="NZ_WQPS01000065.1"/>
</dbReference>
<dbReference type="InterPro" id="IPR002104">
    <property type="entry name" value="Integrase_catalytic"/>
</dbReference>
<dbReference type="PANTHER" id="PTHR30349:SF64">
    <property type="entry name" value="PROPHAGE INTEGRASE INTD-RELATED"/>
    <property type="match status" value="1"/>
</dbReference>
<dbReference type="AlphaFoldDB" id="A0AA41FJ41"/>
<dbReference type="GO" id="GO:0015074">
    <property type="term" value="P:DNA integration"/>
    <property type="evidence" value="ECO:0007669"/>
    <property type="project" value="InterPro"/>
</dbReference>
<organism evidence="5 6">
    <name type="scientific">Enterocloster citroniae</name>
    <dbReference type="NCBI Taxonomy" id="358743"/>
    <lineage>
        <taxon>Bacteria</taxon>
        <taxon>Bacillati</taxon>
        <taxon>Bacillota</taxon>
        <taxon>Clostridia</taxon>
        <taxon>Lachnospirales</taxon>
        <taxon>Lachnospiraceae</taxon>
        <taxon>Enterocloster</taxon>
    </lineage>
</organism>
<evidence type="ECO:0000313" key="6">
    <source>
        <dbReference type="Proteomes" id="UP000708338"/>
    </source>
</evidence>
<dbReference type="InterPro" id="IPR011010">
    <property type="entry name" value="DNA_brk_join_enz"/>
</dbReference>
<dbReference type="PROSITE" id="PS51898">
    <property type="entry name" value="TYR_RECOMBINASE"/>
    <property type="match status" value="1"/>
</dbReference>
<sequence>MMKIECNLELLHYALENDIIDLAYVQEKVKMNKRREYLSKHPFKIWEGKDGKWRTYLPDKTVGRRLVKRSSKTEIEGAVVKFYQADEEKTVPVTFAEMYIRWKEVQAKLVSDNSIAKYNTDYRRYFAAAKFSQMEVTKITEESIKVFICETIKSQKLCKKASKTLFGYVKNVMNSAVINHVIAENPMEFLAAKQFYKYCTERVKTVEQRTISYSEMKKLYGQFQKDYEKHPAYIPTYAVEFASLTGMRAGEISALSWSCIMDSYIIVDKSEKFNRITKEYYIDATKNGKARIFPMTNEIRSLLKRVKDIEVEYGYESEWVFSNENGRVHAPVISSCSKNKCRQTGISEKGIYAYRRTVNSKMRCEGVSATVAAALLGHTEDVNDQYYTYDISGIEEKAEIISRINAEMPNLGSR</sequence>